<organism evidence="2 3">
    <name type="scientific">Pseudomonas flexibilis</name>
    <dbReference type="NCBI Taxonomy" id="706570"/>
    <lineage>
        <taxon>Bacteria</taxon>
        <taxon>Pseudomonadati</taxon>
        <taxon>Pseudomonadota</taxon>
        <taxon>Gammaproteobacteria</taxon>
        <taxon>Pseudomonadales</taxon>
        <taxon>Pseudomonadaceae</taxon>
        <taxon>Pseudomonas</taxon>
    </lineage>
</organism>
<dbReference type="Proteomes" id="UP000186079">
    <property type="component" value="Unassembled WGS sequence"/>
</dbReference>
<dbReference type="AlphaFoldDB" id="A0A1N6ZLK3"/>
<accession>A0A1N6ZLK3</accession>
<reference evidence="2 3" key="1">
    <citation type="submission" date="2017-01" db="EMBL/GenBank/DDBJ databases">
        <authorList>
            <person name="Mah S.A."/>
            <person name="Swanson W.J."/>
            <person name="Moy G.W."/>
            <person name="Vacquier V.D."/>
        </authorList>
    </citation>
    <scope>NUCLEOTIDE SEQUENCE [LARGE SCALE GENOMIC DNA]</scope>
    <source>
        <strain evidence="2 3">ATCC 29606</strain>
    </source>
</reference>
<sequence length="418" mass="46234">MKTSNRTALLFAALLIPSIAQAGDASLVDTFTEFTDCDAGFFASLHGHSDIWKAHVPLGHGENTSWIAVENRTSKSANSVLIRNTPEVAGLELLSYFDEVSDLGSLGVYLYWGFIVEGRTAEVAKRLTPLMKNSELLQQVESSYVRSEVKEDGRWQTIKPTPGAPGTTRLERVLILEPEGPEDALTRISCSLQGAVDNSSLAELRPDIPATDYPQKLTDTQIDNVALPEGLLKSLNSPLLQPKFISLKYIYESKKNGGSRGNPVSVTLHAEDGLLKKTENYRTFQVERITKADLVQLKSKMSGIGNERVFLTRELEINAPKSWDTGQKFTARIRMEYFPAKRGDKSSERLIACTVGKSFPARQVFDSLPGNAFELICNQGNSRTLEAFIEDLGVAITLEYTAASENYVYEISSLELER</sequence>
<protein>
    <submittedName>
        <fullName evidence="2">Uncharacterized protein</fullName>
    </submittedName>
</protein>
<keyword evidence="1" id="KW-0732">Signal</keyword>
<feature type="chain" id="PRO_5010368196" evidence="1">
    <location>
        <begin position="23"/>
        <end position="418"/>
    </location>
</feature>
<name>A0A1N6ZLK3_9PSED</name>
<evidence type="ECO:0000256" key="1">
    <source>
        <dbReference type="SAM" id="SignalP"/>
    </source>
</evidence>
<gene>
    <name evidence="2" type="ORF">SAMN05421672_11875</name>
</gene>
<feature type="signal peptide" evidence="1">
    <location>
        <begin position="1"/>
        <end position="22"/>
    </location>
</feature>
<proteinExistence type="predicted"/>
<dbReference type="EMBL" id="FTMC01000018">
    <property type="protein sequence ID" value="SIR27708.1"/>
    <property type="molecule type" value="Genomic_DNA"/>
</dbReference>
<evidence type="ECO:0000313" key="2">
    <source>
        <dbReference type="EMBL" id="SIR27708.1"/>
    </source>
</evidence>
<evidence type="ECO:0000313" key="3">
    <source>
        <dbReference type="Proteomes" id="UP000186079"/>
    </source>
</evidence>